<protein>
    <recommendedName>
        <fullName evidence="4">Peptide methionine sulfoxide reductase MsrA</fullName>
        <shortName evidence="4">Protein-methionine-S-oxide reductase</shortName>
        <ecNumber evidence="4">1.8.4.11</ecNumber>
    </recommendedName>
    <alternativeName>
        <fullName evidence="4">Peptide-methionine (S)-S-oxide reductase</fullName>
        <shortName evidence="4">Peptide Met(O) reductase</shortName>
    </alternativeName>
</protein>
<dbReference type="Proteomes" id="UP001548189">
    <property type="component" value="Unassembled WGS sequence"/>
</dbReference>
<comment type="function">
    <text evidence="4">Has an important function as a repair enzyme for proteins that have been inactivated by oxidation. Catalyzes the reversible oxidation-reduction of methionine sulfoxide in proteins to methionine.</text>
</comment>
<reference evidence="8 9" key="1">
    <citation type="submission" date="2024-06" db="EMBL/GenBank/DDBJ databases">
        <authorList>
            <person name="Li F."/>
        </authorList>
    </citation>
    <scope>NUCLEOTIDE SEQUENCE [LARGE SCALE GENOMIC DNA]</scope>
    <source>
        <strain evidence="8 9">GXAS 311</strain>
    </source>
</reference>
<evidence type="ECO:0000256" key="3">
    <source>
        <dbReference type="ARBA" id="ARBA00048782"/>
    </source>
</evidence>
<feature type="active site" evidence="4">
    <location>
        <position position="60"/>
    </location>
</feature>
<dbReference type="EMBL" id="JBEVCJ010000007">
    <property type="protein sequence ID" value="MET1255137.1"/>
    <property type="molecule type" value="Genomic_DNA"/>
</dbReference>
<dbReference type="PANTHER" id="PTHR43774">
    <property type="entry name" value="PEPTIDE METHIONINE SULFOXIDE REDUCTASE"/>
    <property type="match status" value="1"/>
</dbReference>
<keyword evidence="9" id="KW-1185">Reference proteome</keyword>
<sequence length="324" mass="36639">MLSFIRKRVATFSQFFILFICLMQFPPSIAATQFQKAQGFEQPIMQATQHLDSIVLGGGCFWGAEKMYAALPGVVDATTGFAGGAIVDISQYPSDNYSDALIKANHAEVVKVTFNRQQISLEKILKVFFESHDPTQLNRQGADVGPSYRSIVLYHEASQQQLTQELIKTFQTKLTQAGFGKIVTQIQEIEKFYPAEERHQDYLVKNPNGYCPDHRTGVTFAETQPSLHKIDNKPLNKGKQIIVVEAEFCPFCEKFKKEIGNQYKGKIPLTYRQASQLDGLTITTPTFATPTFIFLNNGEEVFGMQGYKSQESFYQLLAQFEKHR</sequence>
<dbReference type="PANTHER" id="PTHR43774:SF1">
    <property type="entry name" value="PEPTIDE METHIONINE SULFOXIDE REDUCTASE MSRA 2"/>
    <property type="match status" value="1"/>
</dbReference>
<evidence type="ECO:0000256" key="1">
    <source>
        <dbReference type="ARBA" id="ARBA00023002"/>
    </source>
</evidence>
<comment type="catalytic activity">
    <reaction evidence="2 4">
        <text>L-methionyl-[protein] + [thioredoxin]-disulfide + H2O = L-methionyl-(S)-S-oxide-[protein] + [thioredoxin]-dithiol</text>
        <dbReference type="Rhea" id="RHEA:14217"/>
        <dbReference type="Rhea" id="RHEA-COMP:10698"/>
        <dbReference type="Rhea" id="RHEA-COMP:10700"/>
        <dbReference type="Rhea" id="RHEA-COMP:12313"/>
        <dbReference type="Rhea" id="RHEA-COMP:12315"/>
        <dbReference type="ChEBI" id="CHEBI:15377"/>
        <dbReference type="ChEBI" id="CHEBI:16044"/>
        <dbReference type="ChEBI" id="CHEBI:29950"/>
        <dbReference type="ChEBI" id="CHEBI:44120"/>
        <dbReference type="ChEBI" id="CHEBI:50058"/>
        <dbReference type="EC" id="1.8.4.11"/>
    </reaction>
</comment>
<evidence type="ECO:0000259" key="6">
    <source>
        <dbReference type="Pfam" id="PF01625"/>
    </source>
</evidence>
<organism evidence="8 9">
    <name type="scientific">Aliikangiella maris</name>
    <dbReference type="NCBI Taxonomy" id="3162458"/>
    <lineage>
        <taxon>Bacteria</taxon>
        <taxon>Pseudomonadati</taxon>
        <taxon>Pseudomonadota</taxon>
        <taxon>Gammaproteobacteria</taxon>
        <taxon>Oceanospirillales</taxon>
        <taxon>Pleioneaceae</taxon>
        <taxon>Aliikangiella</taxon>
    </lineage>
</organism>
<dbReference type="HAMAP" id="MF_01401">
    <property type="entry name" value="MsrA"/>
    <property type="match status" value="1"/>
</dbReference>
<comment type="caution">
    <text evidence="8">The sequence shown here is derived from an EMBL/GenBank/DDBJ whole genome shotgun (WGS) entry which is preliminary data.</text>
</comment>
<evidence type="ECO:0000313" key="9">
    <source>
        <dbReference type="Proteomes" id="UP001548189"/>
    </source>
</evidence>
<feature type="domain" description="Thioredoxin-like fold" evidence="7">
    <location>
        <begin position="236"/>
        <end position="317"/>
    </location>
</feature>
<evidence type="ECO:0000256" key="2">
    <source>
        <dbReference type="ARBA" id="ARBA00047806"/>
    </source>
</evidence>
<comment type="catalytic activity">
    <reaction evidence="3 4">
        <text>[thioredoxin]-disulfide + L-methionine + H2O = L-methionine (S)-S-oxide + [thioredoxin]-dithiol</text>
        <dbReference type="Rhea" id="RHEA:19993"/>
        <dbReference type="Rhea" id="RHEA-COMP:10698"/>
        <dbReference type="Rhea" id="RHEA-COMP:10700"/>
        <dbReference type="ChEBI" id="CHEBI:15377"/>
        <dbReference type="ChEBI" id="CHEBI:29950"/>
        <dbReference type="ChEBI" id="CHEBI:50058"/>
        <dbReference type="ChEBI" id="CHEBI:57844"/>
        <dbReference type="ChEBI" id="CHEBI:58772"/>
        <dbReference type="EC" id="1.8.4.11"/>
    </reaction>
</comment>
<dbReference type="InterPro" id="IPR036509">
    <property type="entry name" value="Met_Sox_Rdtase_MsrA_sf"/>
</dbReference>
<dbReference type="NCBIfam" id="TIGR00401">
    <property type="entry name" value="msrA"/>
    <property type="match status" value="1"/>
</dbReference>
<dbReference type="InterPro" id="IPR036249">
    <property type="entry name" value="Thioredoxin-like_sf"/>
</dbReference>
<feature type="chain" id="PRO_5046199846" description="Peptide methionine sulfoxide reductase MsrA" evidence="5">
    <location>
        <begin position="31"/>
        <end position="324"/>
    </location>
</feature>
<dbReference type="Pfam" id="PF13098">
    <property type="entry name" value="Thioredoxin_2"/>
    <property type="match status" value="1"/>
</dbReference>
<dbReference type="SUPFAM" id="SSF52833">
    <property type="entry name" value="Thioredoxin-like"/>
    <property type="match status" value="1"/>
</dbReference>
<keyword evidence="1 4" id="KW-0560">Oxidoreductase</keyword>
<gene>
    <name evidence="4 8" type="primary">msrA</name>
    <name evidence="8" type="ORF">ABVT43_08370</name>
</gene>
<dbReference type="Pfam" id="PF01625">
    <property type="entry name" value="PMSR"/>
    <property type="match status" value="1"/>
</dbReference>
<dbReference type="GO" id="GO:0008113">
    <property type="term" value="F:peptide-methionine (S)-S-oxide reductase activity"/>
    <property type="evidence" value="ECO:0007669"/>
    <property type="project" value="UniProtKB-EC"/>
</dbReference>
<name>A0ABV2BT80_9GAMM</name>
<evidence type="ECO:0000313" key="8">
    <source>
        <dbReference type="EMBL" id="MET1255137.1"/>
    </source>
</evidence>
<accession>A0ABV2BT80</accession>
<proteinExistence type="inferred from homology"/>
<evidence type="ECO:0000259" key="7">
    <source>
        <dbReference type="Pfam" id="PF13098"/>
    </source>
</evidence>
<feature type="signal peptide" evidence="5">
    <location>
        <begin position="1"/>
        <end position="30"/>
    </location>
</feature>
<dbReference type="EC" id="1.8.4.11" evidence="4"/>
<dbReference type="RefSeq" id="WP_353895723.1">
    <property type="nucleotide sequence ID" value="NZ_JBEVCJ010000007.1"/>
</dbReference>
<dbReference type="InterPro" id="IPR002569">
    <property type="entry name" value="Met_Sox_Rdtase_MsrA_dom"/>
</dbReference>
<comment type="similarity">
    <text evidence="4">Belongs to the MsrA Met sulfoxide reductase family.</text>
</comment>
<dbReference type="SUPFAM" id="SSF55068">
    <property type="entry name" value="Peptide methionine sulfoxide reductase"/>
    <property type="match status" value="1"/>
</dbReference>
<dbReference type="InterPro" id="IPR012336">
    <property type="entry name" value="Thioredoxin-like_fold"/>
</dbReference>
<dbReference type="Gene3D" id="3.40.30.10">
    <property type="entry name" value="Glutaredoxin"/>
    <property type="match status" value="1"/>
</dbReference>
<keyword evidence="5" id="KW-0732">Signal</keyword>
<evidence type="ECO:0000256" key="4">
    <source>
        <dbReference type="HAMAP-Rule" id="MF_01401"/>
    </source>
</evidence>
<dbReference type="Gene3D" id="3.30.1060.10">
    <property type="entry name" value="Peptide methionine sulphoxide reductase MsrA"/>
    <property type="match status" value="1"/>
</dbReference>
<evidence type="ECO:0000256" key="5">
    <source>
        <dbReference type="SAM" id="SignalP"/>
    </source>
</evidence>
<feature type="domain" description="Peptide methionine sulphoxide reductase MsrA" evidence="6">
    <location>
        <begin position="54"/>
        <end position="211"/>
    </location>
</feature>